<dbReference type="Proteomes" id="UP000033934">
    <property type="component" value="Unassembled WGS sequence"/>
</dbReference>
<comment type="caution">
    <text evidence="14">The sequence shown here is derived from an EMBL/GenBank/DDBJ whole genome shotgun (WGS) entry which is preliminary data.</text>
</comment>
<dbReference type="GO" id="GO:0004222">
    <property type="term" value="F:metalloendopeptidase activity"/>
    <property type="evidence" value="ECO:0007669"/>
    <property type="project" value="UniProtKB-UniRule"/>
</dbReference>
<feature type="transmembrane region" description="Helical" evidence="12">
    <location>
        <begin position="154"/>
        <end position="173"/>
    </location>
</feature>
<feature type="transmembrane region" description="Helical" evidence="12">
    <location>
        <begin position="16"/>
        <end position="35"/>
    </location>
</feature>
<name>A0A0G0PL13_9BACT</name>
<dbReference type="Pfam" id="PF01435">
    <property type="entry name" value="Peptidase_M48"/>
    <property type="match status" value="1"/>
</dbReference>
<comment type="cofactor">
    <cofactor evidence="12">
        <name>Zn(2+)</name>
        <dbReference type="ChEBI" id="CHEBI:29105"/>
    </cofactor>
    <text evidence="12">Binds 1 zinc ion per subunit.</text>
</comment>
<evidence type="ECO:0000256" key="5">
    <source>
        <dbReference type="ARBA" id="ARBA00022692"/>
    </source>
</evidence>
<evidence type="ECO:0000256" key="8">
    <source>
        <dbReference type="ARBA" id="ARBA00022833"/>
    </source>
</evidence>
<proteinExistence type="inferred from homology"/>
<reference evidence="14 15" key="1">
    <citation type="journal article" date="2015" name="Nature">
        <title>rRNA introns, odd ribosomes, and small enigmatic genomes across a large radiation of phyla.</title>
        <authorList>
            <person name="Brown C.T."/>
            <person name="Hug L.A."/>
            <person name="Thomas B.C."/>
            <person name="Sharon I."/>
            <person name="Castelle C.J."/>
            <person name="Singh A."/>
            <person name="Wilkins M.J."/>
            <person name="Williams K.H."/>
            <person name="Banfield J.F."/>
        </authorList>
    </citation>
    <scope>NUCLEOTIDE SEQUENCE [LARGE SCALE GENOMIC DNA]</scope>
</reference>
<evidence type="ECO:0000313" key="15">
    <source>
        <dbReference type="Proteomes" id="UP000033934"/>
    </source>
</evidence>
<feature type="transmembrane region" description="Helical" evidence="12">
    <location>
        <begin position="41"/>
        <end position="59"/>
    </location>
</feature>
<evidence type="ECO:0000256" key="4">
    <source>
        <dbReference type="ARBA" id="ARBA00022670"/>
    </source>
</evidence>
<accession>A0A0G0PL13</accession>
<feature type="domain" description="Peptidase M48" evidence="13">
    <location>
        <begin position="77"/>
        <end position="295"/>
    </location>
</feature>
<organism evidence="14 15">
    <name type="scientific">Berkelbacteria bacterium GW2011_GWA2_38_9</name>
    <dbReference type="NCBI Taxonomy" id="1618334"/>
    <lineage>
        <taxon>Bacteria</taxon>
        <taxon>Candidatus Berkelbacteria</taxon>
    </lineage>
</organism>
<keyword evidence="3 12" id="KW-1003">Cell membrane</keyword>
<feature type="transmembrane region" description="Helical" evidence="12">
    <location>
        <begin position="193"/>
        <end position="214"/>
    </location>
</feature>
<keyword evidence="5 12" id="KW-0812">Transmembrane</keyword>
<dbReference type="PANTHER" id="PTHR43221">
    <property type="entry name" value="PROTEASE HTPX"/>
    <property type="match status" value="1"/>
</dbReference>
<evidence type="ECO:0000256" key="1">
    <source>
        <dbReference type="ARBA" id="ARBA00004651"/>
    </source>
</evidence>
<feature type="binding site" evidence="12">
    <location>
        <position position="223"/>
    </location>
    <ligand>
        <name>Zn(2+)</name>
        <dbReference type="ChEBI" id="CHEBI:29105"/>
        <note>catalytic</note>
    </ligand>
</feature>
<keyword evidence="6 12" id="KW-0479">Metal-binding</keyword>
<dbReference type="AlphaFoldDB" id="A0A0G0PL13"/>
<evidence type="ECO:0000256" key="11">
    <source>
        <dbReference type="ARBA" id="ARBA00023136"/>
    </source>
</evidence>
<dbReference type="PANTHER" id="PTHR43221:SF1">
    <property type="entry name" value="PROTEASE HTPX"/>
    <property type="match status" value="1"/>
</dbReference>
<evidence type="ECO:0000313" key="14">
    <source>
        <dbReference type="EMBL" id="KKQ89996.1"/>
    </source>
</evidence>
<dbReference type="InterPro" id="IPR001915">
    <property type="entry name" value="Peptidase_M48"/>
</dbReference>
<evidence type="ECO:0000256" key="12">
    <source>
        <dbReference type="HAMAP-Rule" id="MF_00188"/>
    </source>
</evidence>
<keyword evidence="11 12" id="KW-0472">Membrane</keyword>
<dbReference type="GO" id="GO:0005886">
    <property type="term" value="C:plasma membrane"/>
    <property type="evidence" value="ECO:0007669"/>
    <property type="project" value="UniProtKB-SubCell"/>
</dbReference>
<evidence type="ECO:0000256" key="3">
    <source>
        <dbReference type="ARBA" id="ARBA00022475"/>
    </source>
</evidence>
<evidence type="ECO:0000259" key="13">
    <source>
        <dbReference type="Pfam" id="PF01435"/>
    </source>
</evidence>
<dbReference type="Gene3D" id="3.30.2010.10">
    <property type="entry name" value="Metalloproteases ('zincins'), catalytic domain"/>
    <property type="match status" value="1"/>
</dbReference>
<feature type="binding site" evidence="12">
    <location>
        <position position="142"/>
    </location>
    <ligand>
        <name>Zn(2+)</name>
        <dbReference type="ChEBI" id="CHEBI:29105"/>
        <note>catalytic</note>
    </ligand>
</feature>
<dbReference type="CDD" id="cd07340">
    <property type="entry name" value="M48B_Htpx_like"/>
    <property type="match status" value="1"/>
</dbReference>
<feature type="active site" evidence="12">
    <location>
        <position position="143"/>
    </location>
</feature>
<sequence>MTLYDNIASNKRNTSLLIGLFLIIIIALGWVFSYLLDTPVILPIAIIIATLQTLISYYYSDSITMAISGARELKREEALELHRIVENLAITAGLPTPRIFVIDDSAPNAFATGRDPQHAAIAVTSGLLEKLEKPELEGVISHEMAHIGNYDIRLMTIVVVLVGIVALISDLFIRWSFWGGGRRRSSNDANQLTAIFAMLAIVLAILAPIAASLIQLTISRKREFIADSTGALLTRYPQGLASALEKIAADREPLEVANKATAHLYIENPLKQHRSWLNNMFSTHPPVEERMKALLGK</sequence>
<keyword evidence="7 12" id="KW-0378">Hydrolase</keyword>
<keyword evidence="8 12" id="KW-0862">Zinc</keyword>
<evidence type="ECO:0000256" key="7">
    <source>
        <dbReference type="ARBA" id="ARBA00022801"/>
    </source>
</evidence>
<evidence type="ECO:0000256" key="9">
    <source>
        <dbReference type="ARBA" id="ARBA00022989"/>
    </source>
</evidence>
<feature type="binding site" evidence="12">
    <location>
        <position position="146"/>
    </location>
    <ligand>
        <name>Zn(2+)</name>
        <dbReference type="ChEBI" id="CHEBI:29105"/>
        <note>catalytic</note>
    </ligand>
</feature>
<dbReference type="EMBL" id="LBVO01000015">
    <property type="protein sequence ID" value="KKQ89996.1"/>
    <property type="molecule type" value="Genomic_DNA"/>
</dbReference>
<comment type="similarity">
    <text evidence="2 12">Belongs to the peptidase M48B family.</text>
</comment>
<gene>
    <name evidence="12" type="primary">htpX</name>
    <name evidence="14" type="ORF">UT11_C0015G0003</name>
</gene>
<keyword evidence="9 12" id="KW-1133">Transmembrane helix</keyword>
<dbReference type="InterPro" id="IPR022919">
    <property type="entry name" value="Pept_M48_protease_HtpX"/>
</dbReference>
<keyword evidence="10 12" id="KW-0482">Metalloprotease</keyword>
<dbReference type="GO" id="GO:0008270">
    <property type="term" value="F:zinc ion binding"/>
    <property type="evidence" value="ECO:0007669"/>
    <property type="project" value="UniProtKB-UniRule"/>
</dbReference>
<evidence type="ECO:0000256" key="2">
    <source>
        <dbReference type="ARBA" id="ARBA00009779"/>
    </source>
</evidence>
<dbReference type="InterPro" id="IPR050083">
    <property type="entry name" value="HtpX_protease"/>
</dbReference>
<evidence type="ECO:0000256" key="10">
    <source>
        <dbReference type="ARBA" id="ARBA00023049"/>
    </source>
</evidence>
<dbReference type="GO" id="GO:0006508">
    <property type="term" value="P:proteolysis"/>
    <property type="evidence" value="ECO:0007669"/>
    <property type="project" value="UniProtKB-KW"/>
</dbReference>
<comment type="subcellular location">
    <subcellularLocation>
        <location evidence="1 12">Cell membrane</location>
        <topology evidence="1 12">Multi-pass membrane protein</topology>
    </subcellularLocation>
</comment>
<dbReference type="HAMAP" id="MF_00188">
    <property type="entry name" value="Pept_M48_protease_HtpX"/>
    <property type="match status" value="1"/>
</dbReference>
<dbReference type="EC" id="3.4.24.-" evidence="12"/>
<protein>
    <recommendedName>
        <fullName evidence="12">Protease HtpX homolog</fullName>
        <ecNumber evidence="12">3.4.24.-</ecNumber>
    </recommendedName>
</protein>
<evidence type="ECO:0000256" key="6">
    <source>
        <dbReference type="ARBA" id="ARBA00022723"/>
    </source>
</evidence>
<keyword evidence="4 12" id="KW-0645">Protease</keyword>